<dbReference type="GO" id="GO:0000978">
    <property type="term" value="F:RNA polymerase II cis-regulatory region sequence-specific DNA binding"/>
    <property type="evidence" value="ECO:0007669"/>
    <property type="project" value="TreeGrafter"/>
</dbReference>
<evidence type="ECO:0000256" key="3">
    <source>
        <dbReference type="ARBA" id="ARBA00023015"/>
    </source>
</evidence>
<dbReference type="SUPFAM" id="SSF47459">
    <property type="entry name" value="HLH, helix-loop-helix DNA-binding domain"/>
    <property type="match status" value="1"/>
</dbReference>
<dbReference type="Gramene" id="Kaladp0048s0335.1.v1.1">
    <property type="protein sequence ID" value="Kaladp0048s0335.1.v1.1"/>
    <property type="gene ID" value="Kaladp0048s0335.v1.1"/>
</dbReference>
<evidence type="ECO:0000259" key="8">
    <source>
        <dbReference type="PROSITE" id="PS50888"/>
    </source>
</evidence>
<dbReference type="InterPro" id="IPR011598">
    <property type="entry name" value="bHLH_dom"/>
</dbReference>
<evidence type="ECO:0000313" key="9">
    <source>
        <dbReference type="EnsemblPlants" id="Kaladp0048s0335.1.v1.1"/>
    </source>
</evidence>
<feature type="region of interest" description="Disordered" evidence="7">
    <location>
        <begin position="287"/>
        <end position="347"/>
    </location>
</feature>
<protein>
    <recommendedName>
        <fullName evidence="8">BHLH domain-containing protein</fullName>
    </recommendedName>
</protein>
<dbReference type="EnsemblPlants" id="Kaladp0048s0335.1.v1.1">
    <property type="protein sequence ID" value="Kaladp0048s0335.1.v1.1"/>
    <property type="gene ID" value="Kaladp0048s0335.v1.1"/>
</dbReference>
<dbReference type="GO" id="GO:0000981">
    <property type="term" value="F:DNA-binding transcription factor activity, RNA polymerase II-specific"/>
    <property type="evidence" value="ECO:0007669"/>
    <property type="project" value="TreeGrafter"/>
</dbReference>
<evidence type="ECO:0000256" key="1">
    <source>
        <dbReference type="ARBA" id="ARBA00004123"/>
    </source>
</evidence>
<dbReference type="GO" id="GO:0005634">
    <property type="term" value="C:nucleus"/>
    <property type="evidence" value="ECO:0007669"/>
    <property type="project" value="UniProtKB-SubCell"/>
</dbReference>
<name>A0A7N0TXY5_KALFE</name>
<dbReference type="FunFam" id="4.10.280.10:FF:000032">
    <property type="entry name" value="Transcription factor bHLH123 family"/>
    <property type="match status" value="1"/>
</dbReference>
<comment type="subunit">
    <text evidence="2">Homodimer.</text>
</comment>
<dbReference type="AlphaFoldDB" id="A0A7N0TXY5"/>
<dbReference type="InterPro" id="IPR045239">
    <property type="entry name" value="bHLH95_bHLH"/>
</dbReference>
<evidence type="ECO:0000256" key="4">
    <source>
        <dbReference type="ARBA" id="ARBA00023125"/>
    </source>
</evidence>
<keyword evidence="4" id="KW-0238">DNA-binding</keyword>
<accession>A0A7N0TXY5</accession>
<dbReference type="GO" id="GO:0046983">
    <property type="term" value="F:protein dimerization activity"/>
    <property type="evidence" value="ECO:0007669"/>
    <property type="project" value="InterPro"/>
</dbReference>
<dbReference type="PANTHER" id="PTHR16223">
    <property type="entry name" value="TRANSCRIPTION FACTOR BHLH83-RELATED"/>
    <property type="match status" value="1"/>
</dbReference>
<evidence type="ECO:0000256" key="5">
    <source>
        <dbReference type="ARBA" id="ARBA00023163"/>
    </source>
</evidence>
<dbReference type="InterPro" id="IPR036638">
    <property type="entry name" value="HLH_DNA-bd_sf"/>
</dbReference>
<dbReference type="InterPro" id="IPR045843">
    <property type="entry name" value="IND-like"/>
</dbReference>
<dbReference type="PANTHER" id="PTHR16223:SF56">
    <property type="entry name" value="TRANSCRIPTION FACTOR BHLH110"/>
    <property type="match status" value="1"/>
</dbReference>
<keyword evidence="6" id="KW-0539">Nucleus</keyword>
<dbReference type="Proteomes" id="UP000594263">
    <property type="component" value="Unplaced"/>
</dbReference>
<proteinExistence type="predicted"/>
<reference evidence="9" key="1">
    <citation type="submission" date="2021-01" db="UniProtKB">
        <authorList>
            <consortium name="EnsemblPlants"/>
        </authorList>
    </citation>
    <scope>IDENTIFICATION</scope>
</reference>
<keyword evidence="10" id="KW-1185">Reference proteome</keyword>
<evidence type="ECO:0000313" key="10">
    <source>
        <dbReference type="Proteomes" id="UP000594263"/>
    </source>
</evidence>
<sequence>MESANIPHHLDLHQEQQQQLLGPASSSSSSHEASYVHGSWYGASSNSSNHFAWSAKSPHMNVDNKIYQSNNTQLYKQYTGEKDENDEIQIPWSNNNSHNNTCTSIKNDGQHQTLILTHEQPSNSSKLDLFNSLLFPKFTDMLSSTQSSIEDLQHLSPTCYVKNDHFQDLNQHDTKSVTKPALLMSPSGLIQPQFQVGQFLANTQNCSGYGGSPLMPSRGTFSQIFPSVNISNMSSNQSCSTISGSLDMNLQALDLLTSARFGGAVNNDNQSQPHHLGLANESHAFGQQHMQQFGHRPTASTPNKLPSPFLGGSITEAKRSQPAESKSSQASSKKSRSETRACPPLKVRKEKLGDRIAALQQLVAPFGKTDTASVLMEAIGYIKFLQNQIETLSVPYMKSSRSRPMKQAHLMVDHDDSVESKRDLRSRGLCLVPLSCMSYVTNEDGSGWPSTEYLGGT</sequence>
<evidence type="ECO:0000256" key="6">
    <source>
        <dbReference type="ARBA" id="ARBA00023242"/>
    </source>
</evidence>
<keyword evidence="3" id="KW-0805">Transcription regulation</keyword>
<organism evidence="9 10">
    <name type="scientific">Kalanchoe fedtschenkoi</name>
    <name type="common">Lavender scallops</name>
    <name type="synonym">South American air plant</name>
    <dbReference type="NCBI Taxonomy" id="63787"/>
    <lineage>
        <taxon>Eukaryota</taxon>
        <taxon>Viridiplantae</taxon>
        <taxon>Streptophyta</taxon>
        <taxon>Embryophyta</taxon>
        <taxon>Tracheophyta</taxon>
        <taxon>Spermatophyta</taxon>
        <taxon>Magnoliopsida</taxon>
        <taxon>eudicotyledons</taxon>
        <taxon>Gunneridae</taxon>
        <taxon>Pentapetalae</taxon>
        <taxon>Saxifragales</taxon>
        <taxon>Crassulaceae</taxon>
        <taxon>Kalanchoe</taxon>
    </lineage>
</organism>
<feature type="domain" description="BHLH" evidence="8">
    <location>
        <begin position="336"/>
        <end position="385"/>
    </location>
</feature>
<keyword evidence="5" id="KW-0804">Transcription</keyword>
<evidence type="ECO:0000256" key="7">
    <source>
        <dbReference type="SAM" id="MobiDB-lite"/>
    </source>
</evidence>
<comment type="subcellular location">
    <subcellularLocation>
        <location evidence="1">Nucleus</location>
    </subcellularLocation>
</comment>
<dbReference type="Gene3D" id="4.10.280.10">
    <property type="entry name" value="Helix-loop-helix DNA-binding domain"/>
    <property type="match status" value="1"/>
</dbReference>
<dbReference type="CDD" id="cd11393">
    <property type="entry name" value="bHLH_AtbHLH_like"/>
    <property type="match status" value="1"/>
</dbReference>
<feature type="compositionally biased region" description="Low complexity" evidence="7">
    <location>
        <begin position="322"/>
        <end position="332"/>
    </location>
</feature>
<dbReference type="PROSITE" id="PS50888">
    <property type="entry name" value="BHLH"/>
    <property type="match status" value="1"/>
</dbReference>
<evidence type="ECO:0000256" key="2">
    <source>
        <dbReference type="ARBA" id="ARBA00011738"/>
    </source>
</evidence>